<keyword evidence="1" id="KW-0472">Membrane</keyword>
<keyword evidence="1" id="KW-1133">Transmembrane helix</keyword>
<name>A0A3B0R2E2_9ZZZZ</name>
<reference evidence="2" key="1">
    <citation type="submission" date="2018-06" db="EMBL/GenBank/DDBJ databases">
        <authorList>
            <person name="Zhirakovskaya E."/>
        </authorList>
    </citation>
    <scope>NUCLEOTIDE SEQUENCE</scope>
</reference>
<sequence length="103" mass="11262">MKLVKGFLITGLILVVLGFASWQFFFRHKLEYIEIATAYTAKQVCSCRFVTGRDMDSCKGDFTADITQLEVIESGTQIIATAPLGVASSLAEYHPKLGCALVP</sequence>
<evidence type="ECO:0000313" key="2">
    <source>
        <dbReference type="EMBL" id="VAV87500.1"/>
    </source>
</evidence>
<protein>
    <submittedName>
        <fullName evidence="2">Uncharacterized protein</fullName>
    </submittedName>
</protein>
<accession>A0A3B0R2E2</accession>
<dbReference type="AlphaFoldDB" id="A0A3B0R2E2"/>
<organism evidence="2">
    <name type="scientific">hydrothermal vent metagenome</name>
    <dbReference type="NCBI Taxonomy" id="652676"/>
    <lineage>
        <taxon>unclassified sequences</taxon>
        <taxon>metagenomes</taxon>
        <taxon>ecological metagenomes</taxon>
    </lineage>
</organism>
<feature type="transmembrane region" description="Helical" evidence="1">
    <location>
        <begin position="6"/>
        <end position="26"/>
    </location>
</feature>
<dbReference type="EMBL" id="UOEE01000039">
    <property type="protein sequence ID" value="VAV87500.1"/>
    <property type="molecule type" value="Genomic_DNA"/>
</dbReference>
<keyword evidence="1" id="KW-0812">Transmembrane</keyword>
<evidence type="ECO:0000256" key="1">
    <source>
        <dbReference type="SAM" id="Phobius"/>
    </source>
</evidence>
<gene>
    <name evidence="2" type="ORF">MNBD_ALPHA06-1494</name>
</gene>
<proteinExistence type="predicted"/>